<feature type="transmembrane region" description="Helical" evidence="3">
    <location>
        <begin position="357"/>
        <end position="376"/>
    </location>
</feature>
<sequence>MGLPLTQRLGYSIGHVLNDLTASVWFSYLIVYFHQVMNFNNNLAGYLMLIGQVSDAMFTPFIGYESDRTRGFCGLGRRKAWHLVGTISVACSYPFLFNDCIGYPNAPDWSKFIYFAPFVVIFQFGWAATQISHLSLIPDLTSDDNERVELNGIRYAFTVLSNLVVFGIFWLLFLLHGDHSDNMESQLTSVDALKFRNLVFIIVGMGIVFSIAFHLIVREPVQHDDVSTAENAISDGFSTTIEKSTVLRTRMTWKCWLKTKQFYQIAVVYMSTRLFVNVSQIYLPLYVTETLDLPKDSVAIFPLVVYVSGFVASIAMRLVNSRLGRKATYALGLALGMGACAWIYFLNHDNAKQVYGAVILLGLGGSTMLVTSLAMTSDLIACNVESGAFVYGAMSFTDKLSNGVAVVLIQHLHPCVACCPSCKDYYRQVLTFVPGGVAVVAFIALLSLLPYKIGLRPNTGNALKTAVDGIKADNSCPADETSPLLEEHRPQSATIQT</sequence>
<dbReference type="AlphaFoldDB" id="A0A8W8HQI8"/>
<name>A0A8W8HQI8_MAGGI</name>
<evidence type="ECO:0000256" key="1">
    <source>
        <dbReference type="ARBA" id="ARBA00008335"/>
    </source>
</evidence>
<dbReference type="Gene3D" id="1.20.1250.20">
    <property type="entry name" value="MFS general substrate transporter like domains"/>
    <property type="match status" value="2"/>
</dbReference>
<feature type="transmembrane region" description="Helical" evidence="3">
    <location>
        <begin position="112"/>
        <end position="134"/>
    </location>
</feature>
<dbReference type="Pfam" id="PF13347">
    <property type="entry name" value="MFS_2"/>
    <property type="match status" value="1"/>
</dbReference>
<dbReference type="CDD" id="cd17491">
    <property type="entry name" value="MFS_MFSD12"/>
    <property type="match status" value="1"/>
</dbReference>
<dbReference type="OrthoDB" id="1730117at2759"/>
<organism evidence="4 5">
    <name type="scientific">Magallana gigas</name>
    <name type="common">Pacific oyster</name>
    <name type="synonym">Crassostrea gigas</name>
    <dbReference type="NCBI Taxonomy" id="29159"/>
    <lineage>
        <taxon>Eukaryota</taxon>
        <taxon>Metazoa</taxon>
        <taxon>Spiralia</taxon>
        <taxon>Lophotrochozoa</taxon>
        <taxon>Mollusca</taxon>
        <taxon>Bivalvia</taxon>
        <taxon>Autobranchia</taxon>
        <taxon>Pteriomorphia</taxon>
        <taxon>Ostreida</taxon>
        <taxon>Ostreoidea</taxon>
        <taxon>Ostreidae</taxon>
        <taxon>Magallana</taxon>
    </lineage>
</organism>
<feature type="transmembrane region" description="Helical" evidence="3">
    <location>
        <begin position="80"/>
        <end position="97"/>
    </location>
</feature>
<evidence type="ECO:0000313" key="5">
    <source>
        <dbReference type="Proteomes" id="UP000005408"/>
    </source>
</evidence>
<dbReference type="GO" id="GO:0015293">
    <property type="term" value="F:symporter activity"/>
    <property type="evidence" value="ECO:0007669"/>
    <property type="project" value="InterPro"/>
</dbReference>
<keyword evidence="3" id="KW-0472">Membrane</keyword>
<feature type="transmembrane region" description="Helical" evidence="3">
    <location>
        <begin position="12"/>
        <end position="31"/>
    </location>
</feature>
<keyword evidence="3" id="KW-0812">Transmembrane</keyword>
<keyword evidence="5" id="KW-1185">Reference proteome</keyword>
<feature type="transmembrane region" description="Helical" evidence="3">
    <location>
        <begin position="299"/>
        <end position="320"/>
    </location>
</feature>
<dbReference type="PANTHER" id="PTHR11328">
    <property type="entry name" value="MAJOR FACILITATOR SUPERFAMILY DOMAIN-CONTAINING PROTEIN"/>
    <property type="match status" value="1"/>
</dbReference>
<evidence type="ECO:0008006" key="6">
    <source>
        <dbReference type="Google" id="ProtNLM"/>
    </source>
</evidence>
<accession>A0A8W8HQI8</accession>
<dbReference type="GO" id="GO:0043474">
    <property type="term" value="P:pigment metabolic process involved in pigmentation"/>
    <property type="evidence" value="ECO:0007669"/>
    <property type="project" value="TreeGrafter"/>
</dbReference>
<dbReference type="GO" id="GO:0005886">
    <property type="term" value="C:plasma membrane"/>
    <property type="evidence" value="ECO:0007669"/>
    <property type="project" value="TreeGrafter"/>
</dbReference>
<dbReference type="GO" id="GO:0048021">
    <property type="term" value="P:regulation of melanin biosynthetic process"/>
    <property type="evidence" value="ECO:0007669"/>
    <property type="project" value="TreeGrafter"/>
</dbReference>
<dbReference type="FunFam" id="1.20.1250.20:FF:000431">
    <property type="entry name" value="Predicted protein"/>
    <property type="match status" value="1"/>
</dbReference>
<feature type="region of interest" description="Disordered" evidence="2">
    <location>
        <begin position="474"/>
        <end position="497"/>
    </location>
</feature>
<dbReference type="FunFam" id="1.20.1250.20:FF:000206">
    <property type="entry name" value="Major facilitator superfamily domain containing 12"/>
    <property type="match status" value="1"/>
</dbReference>
<dbReference type="Proteomes" id="UP000005408">
    <property type="component" value="Unassembled WGS sequence"/>
</dbReference>
<dbReference type="GO" id="GO:0008643">
    <property type="term" value="P:carbohydrate transport"/>
    <property type="evidence" value="ECO:0007669"/>
    <property type="project" value="InterPro"/>
</dbReference>
<dbReference type="OMA" id="GLYTAWM"/>
<keyword evidence="3" id="KW-1133">Transmembrane helix</keyword>
<dbReference type="EnsemblMetazoa" id="G10593.4">
    <property type="protein sequence ID" value="G10593.4:cds"/>
    <property type="gene ID" value="G10593"/>
</dbReference>
<dbReference type="InterPro" id="IPR036259">
    <property type="entry name" value="MFS_trans_sf"/>
</dbReference>
<feature type="transmembrane region" description="Helical" evidence="3">
    <location>
        <begin position="429"/>
        <end position="449"/>
    </location>
</feature>
<dbReference type="PANTHER" id="PTHR11328:SF28">
    <property type="entry name" value="MAJOR FACILITATOR SUPERFAMILY DOMAIN-CONTAINING PROTEIN 12"/>
    <property type="match status" value="1"/>
</dbReference>
<feature type="transmembrane region" description="Helical" evidence="3">
    <location>
        <begin position="266"/>
        <end position="287"/>
    </location>
</feature>
<evidence type="ECO:0000256" key="3">
    <source>
        <dbReference type="SAM" id="Phobius"/>
    </source>
</evidence>
<proteinExistence type="inferred from homology"/>
<comment type="similarity">
    <text evidence="1">Belongs to the major facilitator superfamily.</text>
</comment>
<feature type="transmembrane region" description="Helical" evidence="3">
    <location>
        <begin position="195"/>
        <end position="217"/>
    </location>
</feature>
<feature type="transmembrane region" description="Helical" evidence="3">
    <location>
        <begin position="327"/>
        <end position="345"/>
    </location>
</feature>
<dbReference type="InterPro" id="IPR039672">
    <property type="entry name" value="MFS_2"/>
</dbReference>
<evidence type="ECO:0000256" key="2">
    <source>
        <dbReference type="SAM" id="MobiDB-lite"/>
    </source>
</evidence>
<reference evidence="4" key="1">
    <citation type="submission" date="2022-08" db="UniProtKB">
        <authorList>
            <consortium name="EnsemblMetazoa"/>
        </authorList>
    </citation>
    <scope>IDENTIFICATION</scope>
    <source>
        <strain evidence="4">05x7-T-G4-1.051#20</strain>
    </source>
</reference>
<feature type="transmembrane region" description="Helical" evidence="3">
    <location>
        <begin position="155"/>
        <end position="175"/>
    </location>
</feature>
<evidence type="ECO:0000313" key="4">
    <source>
        <dbReference type="EnsemblMetazoa" id="G10593.4:cds"/>
    </source>
</evidence>
<protein>
    <recommendedName>
        <fullName evidence="6">Major facilitator superfamily domain-containing protein 12</fullName>
    </recommendedName>
</protein>
<dbReference type="SUPFAM" id="SSF103473">
    <property type="entry name" value="MFS general substrate transporter"/>
    <property type="match status" value="1"/>
</dbReference>
<feature type="transmembrane region" description="Helical" evidence="3">
    <location>
        <begin position="388"/>
        <end position="409"/>
    </location>
</feature>